<dbReference type="GO" id="GO:0009252">
    <property type="term" value="P:peptidoglycan biosynthetic process"/>
    <property type="evidence" value="ECO:0007669"/>
    <property type="project" value="UniProtKB-UniRule"/>
</dbReference>
<feature type="active site" description="Proton donor; for transglycosylase activity" evidence="24">
    <location>
        <position position="178"/>
    </location>
</feature>
<dbReference type="Pfam" id="PF00905">
    <property type="entry name" value="Transpeptidase"/>
    <property type="match status" value="1"/>
</dbReference>
<keyword evidence="15 25" id="KW-0472">Membrane</keyword>
<comment type="caution">
    <text evidence="29">The sequence shown here is derived from an EMBL/GenBank/DDBJ whole genome shotgun (WGS) entry which is preliminary data.</text>
</comment>
<proteinExistence type="inferred from homology"/>
<dbReference type="Gene3D" id="1.10.3810.10">
    <property type="entry name" value="Biosynthetic peptidoglycan transglycosylase-like"/>
    <property type="match status" value="1"/>
</dbReference>
<dbReference type="GO" id="GO:0030288">
    <property type="term" value="C:outer membrane-bounded periplasmic space"/>
    <property type="evidence" value="ECO:0007669"/>
    <property type="project" value="TreeGrafter"/>
</dbReference>
<dbReference type="GO" id="GO:0009274">
    <property type="term" value="C:peptidoglycan-based cell wall"/>
    <property type="evidence" value="ECO:0007669"/>
    <property type="project" value="UniProtKB-UniRule"/>
</dbReference>
<dbReference type="PANTHER" id="PTHR32282:SF11">
    <property type="entry name" value="PENICILLIN-BINDING PROTEIN 1B"/>
    <property type="match status" value="1"/>
</dbReference>
<keyword evidence="17" id="KW-0511">Multifunctional enzyme</keyword>
<dbReference type="GO" id="GO:0008658">
    <property type="term" value="F:penicillin binding"/>
    <property type="evidence" value="ECO:0007669"/>
    <property type="project" value="UniProtKB-UniRule"/>
</dbReference>
<evidence type="ECO:0000259" key="27">
    <source>
        <dbReference type="Pfam" id="PF00912"/>
    </source>
</evidence>
<dbReference type="InterPro" id="IPR001264">
    <property type="entry name" value="Glyco_trans_51"/>
</dbReference>
<keyword evidence="10 23" id="KW-0328">Glycosyltransferase</keyword>
<feature type="domain" description="Glycosyl transferase family 51" evidence="27">
    <location>
        <begin position="153"/>
        <end position="325"/>
    </location>
</feature>
<evidence type="ECO:0000256" key="7">
    <source>
        <dbReference type="ARBA" id="ARBA00022475"/>
    </source>
</evidence>
<evidence type="ECO:0000256" key="24">
    <source>
        <dbReference type="PIRSR" id="PIRSR002799-1"/>
    </source>
</evidence>
<dbReference type="SUPFAM" id="SSF53955">
    <property type="entry name" value="Lysozyme-like"/>
    <property type="match status" value="1"/>
</dbReference>
<dbReference type="InterPro" id="IPR050396">
    <property type="entry name" value="Glycosyltr_51/Transpeptidase"/>
</dbReference>
<dbReference type="GO" id="GO:0008360">
    <property type="term" value="P:regulation of cell shape"/>
    <property type="evidence" value="ECO:0007669"/>
    <property type="project" value="UniProtKB-UniRule"/>
</dbReference>
<comment type="function">
    <text evidence="1 23">Cell wall formation. Synthesis of cross-linked peptidoglycan from the lipid intermediates. The enzyme has a penicillin-insensitive transglycosylase N-terminal domain (formation of linear glycan strands) and a penicillin-sensitive transpeptidase C-terminal domain (cross-linking of the peptide subunits).</text>
</comment>
<keyword evidence="9" id="KW-0645">Protease</keyword>
<evidence type="ECO:0000256" key="23">
    <source>
        <dbReference type="PIRNR" id="PIRNR002799"/>
    </source>
</evidence>
<keyword evidence="18 23" id="KW-0961">Cell wall biogenesis/degradation</keyword>
<dbReference type="GO" id="GO:0071555">
    <property type="term" value="P:cell wall organization"/>
    <property type="evidence" value="ECO:0007669"/>
    <property type="project" value="UniProtKB-UniRule"/>
</dbReference>
<dbReference type="PIRSF" id="PIRSF002799">
    <property type="entry name" value="PBP_1b"/>
    <property type="match status" value="1"/>
</dbReference>
<dbReference type="InterPro" id="IPR023346">
    <property type="entry name" value="Lysozyme-like_dom_sf"/>
</dbReference>
<evidence type="ECO:0000256" key="4">
    <source>
        <dbReference type="ARBA" id="ARBA00007090"/>
    </source>
</evidence>
<keyword evidence="8" id="KW-0121">Carboxypeptidase</keyword>
<dbReference type="InterPro" id="IPR012338">
    <property type="entry name" value="Beta-lactam/transpept-like"/>
</dbReference>
<reference evidence="29 30" key="1">
    <citation type="submission" date="2019-06" db="EMBL/GenBank/DDBJ databases">
        <title>Draft genome of Aliikangiella marina GYP-15.</title>
        <authorList>
            <person name="Wang G."/>
        </authorList>
    </citation>
    <scope>NUCLEOTIDE SEQUENCE [LARGE SCALE GENOMIC DNA]</scope>
    <source>
        <strain evidence="29 30">GYP-15</strain>
    </source>
</reference>
<evidence type="ECO:0000256" key="25">
    <source>
        <dbReference type="SAM" id="Phobius"/>
    </source>
</evidence>
<name>A0A545TCD2_9GAMM</name>
<keyword evidence="12" id="KW-0378">Hydrolase</keyword>
<evidence type="ECO:0000256" key="15">
    <source>
        <dbReference type="ARBA" id="ARBA00023136"/>
    </source>
</evidence>
<dbReference type="Proteomes" id="UP000317839">
    <property type="component" value="Unassembled WGS sequence"/>
</dbReference>
<evidence type="ECO:0000259" key="28">
    <source>
        <dbReference type="Pfam" id="PF14814"/>
    </source>
</evidence>
<comment type="subcellular location">
    <subcellularLocation>
        <location evidence="2">Cell membrane</location>
    </subcellularLocation>
</comment>
<keyword evidence="30" id="KW-1185">Reference proteome</keyword>
<gene>
    <name evidence="29" type="primary">mrcB</name>
    <name evidence="29" type="ORF">FLL45_07915</name>
</gene>
<dbReference type="EMBL" id="VIKR01000002">
    <property type="protein sequence ID" value="TQV74877.1"/>
    <property type="molecule type" value="Genomic_DNA"/>
</dbReference>
<dbReference type="SUPFAM" id="SSF56601">
    <property type="entry name" value="beta-lactamase/transpeptidase-like"/>
    <property type="match status" value="1"/>
</dbReference>
<evidence type="ECO:0000256" key="20">
    <source>
        <dbReference type="ARBA" id="ARBA00034000"/>
    </source>
</evidence>
<evidence type="ECO:0000256" key="17">
    <source>
        <dbReference type="ARBA" id="ARBA00023268"/>
    </source>
</evidence>
<dbReference type="PANTHER" id="PTHR32282">
    <property type="entry name" value="BINDING PROTEIN TRANSPEPTIDASE, PUTATIVE-RELATED"/>
    <property type="match status" value="1"/>
</dbReference>
<dbReference type="AlphaFoldDB" id="A0A545TCD2"/>
<protein>
    <recommendedName>
        <fullName evidence="6 22">Penicillin-binding protein 1B</fullName>
        <shortName evidence="23">PBP-1b</shortName>
        <shortName evidence="23">PBP1b</shortName>
    </recommendedName>
    <alternativeName>
        <fullName evidence="19 23">Murein polymerase</fullName>
    </alternativeName>
</protein>
<evidence type="ECO:0000256" key="9">
    <source>
        <dbReference type="ARBA" id="ARBA00022670"/>
    </source>
</evidence>
<evidence type="ECO:0000256" key="14">
    <source>
        <dbReference type="ARBA" id="ARBA00022984"/>
    </source>
</evidence>
<evidence type="ECO:0000256" key="22">
    <source>
        <dbReference type="NCBIfam" id="TIGR02071"/>
    </source>
</evidence>
<feature type="domain" description="Penicillin-binding protein transpeptidase" evidence="26">
    <location>
        <begin position="420"/>
        <end position="651"/>
    </location>
</feature>
<evidence type="ECO:0000256" key="10">
    <source>
        <dbReference type="ARBA" id="ARBA00022676"/>
    </source>
</evidence>
<dbReference type="Gene3D" id="3.40.710.10">
    <property type="entry name" value="DD-peptidase/beta-lactamase superfamily"/>
    <property type="match status" value="1"/>
</dbReference>
<evidence type="ECO:0000256" key="6">
    <source>
        <dbReference type="ARBA" id="ARBA00018637"/>
    </source>
</evidence>
<evidence type="ECO:0000313" key="29">
    <source>
        <dbReference type="EMBL" id="TQV74877.1"/>
    </source>
</evidence>
<evidence type="ECO:0000256" key="13">
    <source>
        <dbReference type="ARBA" id="ARBA00022960"/>
    </source>
</evidence>
<dbReference type="InterPro" id="IPR001460">
    <property type="entry name" value="PCN-bd_Tpept"/>
</dbReference>
<dbReference type="OrthoDB" id="9766909at2"/>
<feature type="domain" description="Bifunctional transglycosylase second" evidence="28">
    <location>
        <begin position="61"/>
        <end position="142"/>
    </location>
</feature>
<dbReference type="GO" id="GO:0046677">
    <property type="term" value="P:response to antibiotic"/>
    <property type="evidence" value="ECO:0007669"/>
    <property type="project" value="UniProtKB-UniRule"/>
</dbReference>
<keyword evidence="14 23" id="KW-0573">Peptidoglycan synthesis</keyword>
<evidence type="ECO:0000256" key="16">
    <source>
        <dbReference type="ARBA" id="ARBA00023251"/>
    </source>
</evidence>
<evidence type="ECO:0000256" key="19">
    <source>
        <dbReference type="ARBA" id="ARBA00032454"/>
    </source>
</evidence>
<dbReference type="GO" id="GO:0008955">
    <property type="term" value="F:peptidoglycan glycosyltransferase activity"/>
    <property type="evidence" value="ECO:0007669"/>
    <property type="project" value="UniProtKB-UniRule"/>
</dbReference>
<evidence type="ECO:0000313" key="30">
    <source>
        <dbReference type="Proteomes" id="UP000317839"/>
    </source>
</evidence>
<comment type="catalytic activity">
    <reaction evidence="20">
        <text>Preferential cleavage: (Ac)2-L-Lys-D-Ala-|-D-Ala. Also transpeptidation of peptidyl-alanyl moieties that are N-acyl substituents of D-alanine.</text>
        <dbReference type="EC" id="3.4.16.4"/>
    </reaction>
</comment>
<keyword evidence="11 23" id="KW-0808">Transferase</keyword>
<dbReference type="InterPro" id="IPR036950">
    <property type="entry name" value="PBP_transglycosylase"/>
</dbReference>
<evidence type="ECO:0000256" key="2">
    <source>
        <dbReference type="ARBA" id="ARBA00004236"/>
    </source>
</evidence>
<accession>A0A545TCD2</accession>
<feature type="transmembrane region" description="Helical" evidence="25">
    <location>
        <begin position="12"/>
        <end position="32"/>
    </location>
</feature>
<feature type="active site" description="Acyl-ester intermediate; for transpeptidase activity" evidence="24">
    <location>
        <position position="458"/>
    </location>
</feature>
<evidence type="ECO:0000256" key="18">
    <source>
        <dbReference type="ARBA" id="ARBA00023316"/>
    </source>
</evidence>
<comment type="similarity">
    <text evidence="5 23">In the N-terminal section; belongs to the glycosyltransferase 51 family.</text>
</comment>
<evidence type="ECO:0000256" key="12">
    <source>
        <dbReference type="ARBA" id="ARBA00022801"/>
    </source>
</evidence>
<dbReference type="GO" id="GO:0005886">
    <property type="term" value="C:plasma membrane"/>
    <property type="evidence" value="ECO:0007669"/>
    <property type="project" value="UniProtKB-SubCell"/>
</dbReference>
<evidence type="ECO:0000259" key="26">
    <source>
        <dbReference type="Pfam" id="PF00905"/>
    </source>
</evidence>
<comment type="catalytic activity">
    <reaction evidence="21">
        <text>[GlcNAc-(1-&gt;4)-Mur2Ac(oyl-L-Ala-gamma-D-Glu-L-Lys-D-Ala-D-Ala)](n)-di-trans,octa-cis-undecaprenyl diphosphate + beta-D-GlcNAc-(1-&gt;4)-Mur2Ac(oyl-L-Ala-gamma-D-Glu-L-Lys-D-Ala-D-Ala)-di-trans,octa-cis-undecaprenyl diphosphate = [GlcNAc-(1-&gt;4)-Mur2Ac(oyl-L-Ala-gamma-D-Glu-L-Lys-D-Ala-D-Ala)](n+1)-di-trans,octa-cis-undecaprenyl diphosphate + di-trans,octa-cis-undecaprenyl diphosphate + H(+)</text>
        <dbReference type="Rhea" id="RHEA:23708"/>
        <dbReference type="Rhea" id="RHEA-COMP:9602"/>
        <dbReference type="Rhea" id="RHEA-COMP:9603"/>
        <dbReference type="ChEBI" id="CHEBI:15378"/>
        <dbReference type="ChEBI" id="CHEBI:58405"/>
        <dbReference type="ChEBI" id="CHEBI:60033"/>
        <dbReference type="ChEBI" id="CHEBI:78435"/>
        <dbReference type="EC" id="2.4.99.28"/>
    </reaction>
</comment>
<evidence type="ECO:0000256" key="21">
    <source>
        <dbReference type="ARBA" id="ARBA00049902"/>
    </source>
</evidence>
<evidence type="ECO:0000256" key="5">
    <source>
        <dbReference type="ARBA" id="ARBA00007739"/>
    </source>
</evidence>
<keyword evidence="16" id="KW-0046">Antibiotic resistance</keyword>
<dbReference type="GO" id="GO:0009002">
    <property type="term" value="F:serine-type D-Ala-D-Ala carboxypeptidase activity"/>
    <property type="evidence" value="ECO:0007669"/>
    <property type="project" value="UniProtKB-EC"/>
</dbReference>
<keyword evidence="25" id="KW-1133">Transmembrane helix</keyword>
<dbReference type="InterPro" id="IPR011813">
    <property type="entry name" value="PBP_1b"/>
</dbReference>
<dbReference type="Pfam" id="PF14814">
    <property type="entry name" value="UB2H"/>
    <property type="match status" value="1"/>
</dbReference>
<sequence>MTKHSFWQKFKAFFFRLLAIGFVLLLFLVIYLDSQVRDEFDQQAWSIPAKVYARPLAFSLGQSLSLKDLLAELDLLGYRQTIKANNQGEFERYGNTLVINTRRFQFWDGQQDAHVIELTIEQDKVVTLKDFASQKGVNFMRLDPLLLGNINTGNNEDRQLISLEQLPENFIAALLITEDRDFYNHMGISFKGIARALWSNVSAGEVRQGGSTLTQQLMKNHFLSNERTIWRKMREAIMAVLTEFHYDKEAILQAYINEVYLGQNRTTGIYGFARASEFYFDRPITKLNLSQVALLVGMVKGPSYYNPRRNPERAKQRRDLVLSIMLEQGLITKEAFEDATKRSLMVVAKPRGRTSKVPAFMGFIKRELRQEYSLSELNTQGLRLFTSLDPLVQSRAEKSLSTRLSKIEANRGIDKRTLQGAVIVSDVKSGDILAMVGDRSANYVGFNRAIDAYRQTGSVIKPFVYLRALQNSDNFNLLTPIEDTPFSLQGSDGSVWTPKNYDGKNHGEIPLMEGLVNSYNLATARLALSVGIDEVADTIIDAGFERSLPAFPSIALGAKEMSPLEVSRLYQVIANDGVGIRSAGIVAVQDHQGQLLQRFPRKTQQHFEAENIFLIKYLLTQVVERGTAKAIGASFPSTQFAGKTGTTNDLRDSWYAGFGGEKLAVVWVGRDDNQPSGLTGATGALKVWQDLFLQVDESSVDTRAPDGLVWGYRSSGIFSAFTACKNEVLIPFYTYQLPSEYKTCEP</sequence>
<dbReference type="NCBIfam" id="TIGR02071">
    <property type="entry name" value="PBP_1b"/>
    <property type="match status" value="1"/>
</dbReference>
<dbReference type="Gene3D" id="3.30.2060.10">
    <property type="entry name" value="Penicillin-binding protein 1b domain"/>
    <property type="match status" value="1"/>
</dbReference>
<evidence type="ECO:0000256" key="1">
    <source>
        <dbReference type="ARBA" id="ARBA00002624"/>
    </source>
</evidence>
<organism evidence="29 30">
    <name type="scientific">Aliikangiella marina</name>
    <dbReference type="NCBI Taxonomy" id="1712262"/>
    <lineage>
        <taxon>Bacteria</taxon>
        <taxon>Pseudomonadati</taxon>
        <taxon>Pseudomonadota</taxon>
        <taxon>Gammaproteobacteria</taxon>
        <taxon>Oceanospirillales</taxon>
        <taxon>Pleioneaceae</taxon>
        <taxon>Aliikangiella</taxon>
    </lineage>
</organism>
<dbReference type="GO" id="GO:0006508">
    <property type="term" value="P:proteolysis"/>
    <property type="evidence" value="ECO:0007669"/>
    <property type="project" value="UniProtKB-KW"/>
</dbReference>
<comment type="similarity">
    <text evidence="4 23">In the C-terminal section; belongs to the transpeptidase family.</text>
</comment>
<dbReference type="RefSeq" id="WP_142941495.1">
    <property type="nucleotide sequence ID" value="NZ_VIKR01000002.1"/>
</dbReference>
<dbReference type="InterPro" id="IPR028166">
    <property type="entry name" value="UB2H"/>
</dbReference>
<keyword evidence="13 23" id="KW-0133">Cell shape</keyword>
<keyword evidence="25" id="KW-0812">Transmembrane</keyword>
<evidence type="ECO:0000256" key="3">
    <source>
        <dbReference type="ARBA" id="ARBA00004752"/>
    </source>
</evidence>
<evidence type="ECO:0000256" key="8">
    <source>
        <dbReference type="ARBA" id="ARBA00022645"/>
    </source>
</evidence>
<dbReference type="Pfam" id="PF00912">
    <property type="entry name" value="Transgly"/>
    <property type="match status" value="1"/>
</dbReference>
<dbReference type="UniPathway" id="UPA00219"/>
<keyword evidence="7" id="KW-1003">Cell membrane</keyword>
<comment type="pathway">
    <text evidence="3 23">Cell wall biogenesis; peptidoglycan biosynthesis.</text>
</comment>
<evidence type="ECO:0000256" key="11">
    <source>
        <dbReference type="ARBA" id="ARBA00022679"/>
    </source>
</evidence>
<dbReference type="FunFam" id="1.10.3810.10:FF:000001">
    <property type="entry name" value="Penicillin-binding protein 1A"/>
    <property type="match status" value="1"/>
</dbReference>